<reference evidence="2 3" key="1">
    <citation type="journal article" date="2013" name="Genome Announc.">
        <title>Draft Genome Sequence of Desulfotignum phosphitoxidans DSM 13687 Strain FiPS-3.</title>
        <authorList>
            <person name="Poehlein A."/>
            <person name="Daniel R."/>
            <person name="Simeonova D.D."/>
        </authorList>
    </citation>
    <scope>NUCLEOTIDE SEQUENCE [LARGE SCALE GENOMIC DNA]</scope>
    <source>
        <strain evidence="2 3">DSM 13687</strain>
    </source>
</reference>
<protein>
    <recommendedName>
        <fullName evidence="4">DUF2235 domain-containing protein</fullName>
    </recommendedName>
</protein>
<dbReference type="RefSeq" id="WP_006968307.1">
    <property type="nucleotide sequence ID" value="NZ_APJX01000013.1"/>
</dbReference>
<comment type="caution">
    <text evidence="2">The sequence shown here is derived from an EMBL/GenBank/DDBJ whole genome shotgun (WGS) entry which is preliminary data.</text>
</comment>
<proteinExistence type="predicted"/>
<sequence length="95" mass="10829">MIGVWDTVGALTTSPRDSFAEFLGGTYQWFARRFKPGKGRHLRKYDTDPDGHPAINVTVDPSVWERWHRDPAYRPRTLVNKGLSPPTPKPNTQNP</sequence>
<feature type="region of interest" description="Disordered" evidence="1">
    <location>
        <begin position="75"/>
        <end position="95"/>
    </location>
</feature>
<name>S0FR96_9BACT</name>
<accession>S0FR96</accession>
<dbReference type="Proteomes" id="UP000014216">
    <property type="component" value="Unassembled WGS sequence"/>
</dbReference>
<keyword evidence="3" id="KW-1185">Reference proteome</keyword>
<evidence type="ECO:0000313" key="3">
    <source>
        <dbReference type="Proteomes" id="UP000014216"/>
    </source>
</evidence>
<organism evidence="2 3">
    <name type="scientific">Desulfotignum phosphitoxidans DSM 13687</name>
    <dbReference type="NCBI Taxonomy" id="1286635"/>
    <lineage>
        <taxon>Bacteria</taxon>
        <taxon>Pseudomonadati</taxon>
        <taxon>Thermodesulfobacteriota</taxon>
        <taxon>Desulfobacteria</taxon>
        <taxon>Desulfobacterales</taxon>
        <taxon>Desulfobacteraceae</taxon>
        <taxon>Desulfotignum</taxon>
    </lineage>
</organism>
<evidence type="ECO:0000313" key="2">
    <source>
        <dbReference type="EMBL" id="EMS77613.1"/>
    </source>
</evidence>
<dbReference type="EMBL" id="APJX01000013">
    <property type="protein sequence ID" value="EMS77613.1"/>
    <property type="molecule type" value="Genomic_DNA"/>
</dbReference>
<gene>
    <name evidence="2" type="ORF">Dpo_13c00110</name>
</gene>
<dbReference type="AlphaFoldDB" id="S0FR96"/>
<evidence type="ECO:0000256" key="1">
    <source>
        <dbReference type="SAM" id="MobiDB-lite"/>
    </source>
</evidence>
<evidence type="ECO:0008006" key="4">
    <source>
        <dbReference type="Google" id="ProtNLM"/>
    </source>
</evidence>